<feature type="region of interest" description="Disordered" evidence="1">
    <location>
        <begin position="203"/>
        <end position="246"/>
    </location>
</feature>
<name>A0A8H3J7P1_9LECA</name>
<keyword evidence="3" id="KW-1185">Reference proteome</keyword>
<feature type="compositionally biased region" description="Basic and acidic residues" evidence="1">
    <location>
        <begin position="232"/>
        <end position="246"/>
    </location>
</feature>
<feature type="region of interest" description="Disordered" evidence="1">
    <location>
        <begin position="290"/>
        <end position="324"/>
    </location>
</feature>
<feature type="compositionally biased region" description="Basic and acidic residues" evidence="1">
    <location>
        <begin position="290"/>
        <end position="306"/>
    </location>
</feature>
<dbReference type="AlphaFoldDB" id="A0A8H3J7P1"/>
<organism evidence="2 3">
    <name type="scientific">Imshaugia aleurites</name>
    <dbReference type="NCBI Taxonomy" id="172621"/>
    <lineage>
        <taxon>Eukaryota</taxon>
        <taxon>Fungi</taxon>
        <taxon>Dikarya</taxon>
        <taxon>Ascomycota</taxon>
        <taxon>Pezizomycotina</taxon>
        <taxon>Lecanoromycetes</taxon>
        <taxon>OSLEUM clade</taxon>
        <taxon>Lecanoromycetidae</taxon>
        <taxon>Lecanorales</taxon>
        <taxon>Lecanorineae</taxon>
        <taxon>Parmeliaceae</taxon>
        <taxon>Imshaugia</taxon>
    </lineage>
</organism>
<feature type="compositionally biased region" description="Acidic residues" evidence="1">
    <location>
        <begin position="46"/>
        <end position="56"/>
    </location>
</feature>
<dbReference type="EMBL" id="CAJPDT010000177">
    <property type="protein sequence ID" value="CAF9942283.1"/>
    <property type="molecule type" value="Genomic_DNA"/>
</dbReference>
<dbReference type="Proteomes" id="UP000664534">
    <property type="component" value="Unassembled WGS sequence"/>
</dbReference>
<feature type="compositionally biased region" description="Polar residues" evidence="1">
    <location>
        <begin position="214"/>
        <end position="225"/>
    </location>
</feature>
<sequence>MGRRELGERPGASGNRTNRLSDAEDSVIVRKRSLGRLRQGKVNRDFDDESAADTMDDAGGRWEDRLTRDGDDDDMKPARRPLRGGPPGRRGATSRDMDGLIGDMDLSPPQGRAGGRRPNFMDNTSDSVDMYSRGGRRGDPRITYTHDDRFDLQALQDQHAAISNELRDLIYNDNPRHEKRLEEVRYKKKCLEEDIARIKYVEAESSKTPRRTGRQMNNMDSNPRQSRAGGKKPRDTSGEKLDDGRNQLEFSDLMPLYQHRSDLISQHVRTVMSGDYRVAKAIEVEIEDATKAIDKLNRENPEEPRGSRSGHRGPAAGLGRASGR</sequence>
<feature type="compositionally biased region" description="Basic residues" evidence="1">
    <location>
        <begin position="29"/>
        <end position="41"/>
    </location>
</feature>
<reference evidence="2" key="1">
    <citation type="submission" date="2021-03" db="EMBL/GenBank/DDBJ databases">
        <authorList>
            <person name="Tagirdzhanova G."/>
        </authorList>
    </citation>
    <scope>NUCLEOTIDE SEQUENCE</scope>
</reference>
<dbReference type="OrthoDB" id="10457795at2759"/>
<feature type="region of interest" description="Disordered" evidence="1">
    <location>
        <begin position="1"/>
        <end position="141"/>
    </location>
</feature>
<comment type="caution">
    <text evidence="2">The sequence shown here is derived from an EMBL/GenBank/DDBJ whole genome shotgun (WGS) entry which is preliminary data.</text>
</comment>
<evidence type="ECO:0000256" key="1">
    <source>
        <dbReference type="SAM" id="MobiDB-lite"/>
    </source>
</evidence>
<evidence type="ECO:0000313" key="3">
    <source>
        <dbReference type="Proteomes" id="UP000664534"/>
    </source>
</evidence>
<gene>
    <name evidence="2" type="ORF">IMSHALPRED_003452</name>
</gene>
<accession>A0A8H3J7P1</accession>
<protein>
    <submittedName>
        <fullName evidence="2">Uncharacterized protein</fullName>
    </submittedName>
</protein>
<proteinExistence type="predicted"/>
<evidence type="ECO:0000313" key="2">
    <source>
        <dbReference type="EMBL" id="CAF9942283.1"/>
    </source>
</evidence>
<feature type="compositionally biased region" description="Basic and acidic residues" evidence="1">
    <location>
        <begin position="58"/>
        <end position="69"/>
    </location>
</feature>